<reference evidence="2" key="1">
    <citation type="submission" date="2021-03" db="EMBL/GenBank/DDBJ databases">
        <authorList>
            <person name="Wang G."/>
        </authorList>
    </citation>
    <scope>NUCLEOTIDE SEQUENCE</scope>
    <source>
        <strain evidence="2">KCTC 12899</strain>
    </source>
</reference>
<feature type="transmembrane region" description="Helical" evidence="1">
    <location>
        <begin position="213"/>
        <end position="234"/>
    </location>
</feature>
<feature type="transmembrane region" description="Helical" evidence="1">
    <location>
        <begin position="100"/>
        <end position="120"/>
    </location>
</feature>
<feature type="transmembrane region" description="Helical" evidence="1">
    <location>
        <begin position="268"/>
        <end position="287"/>
    </location>
</feature>
<organism evidence="2 3">
    <name type="scientific">Acanthopleuribacter pedis</name>
    <dbReference type="NCBI Taxonomy" id="442870"/>
    <lineage>
        <taxon>Bacteria</taxon>
        <taxon>Pseudomonadati</taxon>
        <taxon>Acidobacteriota</taxon>
        <taxon>Holophagae</taxon>
        <taxon>Acanthopleuribacterales</taxon>
        <taxon>Acanthopleuribacteraceae</taxon>
        <taxon>Acanthopleuribacter</taxon>
    </lineage>
</organism>
<sequence>MSPQADPNTIIMVTLFKIAALPLLVAGLVTLLSGKWVLTPEKPPFLRQGATALAAALGFSAGYWALNGFNEFPPLLVQHWFPYFALAGFVLLSGAARLGLIAEGIAMALLVAGCLFLKLRPYIMNQWETAEAAAYLVPLFGVWLLLLFVGRGVVSDKNLPEIPLLLVIAMTAASLVIVMDGSASIGQAAGSMAAACGGIFLARLLVPHLGVGAPLRGTVLIVFGAMLLNGYFYVEAGHTTLILAALVPFALLVYWVPGVKDWAVWKRGALVCGVALLPLVIALVILATKPVESSYY</sequence>
<name>A0A8J7Q4F6_9BACT</name>
<dbReference type="Proteomes" id="UP000664417">
    <property type="component" value="Unassembled WGS sequence"/>
</dbReference>
<feature type="transmembrane region" description="Helical" evidence="1">
    <location>
        <begin position="12"/>
        <end position="33"/>
    </location>
</feature>
<dbReference type="EMBL" id="JAFREP010000003">
    <property type="protein sequence ID" value="MBO1317566.1"/>
    <property type="molecule type" value="Genomic_DNA"/>
</dbReference>
<proteinExistence type="predicted"/>
<gene>
    <name evidence="2" type="ORF">J3U88_03770</name>
</gene>
<comment type="caution">
    <text evidence="2">The sequence shown here is derived from an EMBL/GenBank/DDBJ whole genome shotgun (WGS) entry which is preliminary data.</text>
</comment>
<evidence type="ECO:0000256" key="1">
    <source>
        <dbReference type="SAM" id="Phobius"/>
    </source>
</evidence>
<protein>
    <recommendedName>
        <fullName evidence="4">Transmembrane protein</fullName>
    </recommendedName>
</protein>
<feature type="transmembrane region" description="Helical" evidence="1">
    <location>
        <begin position="132"/>
        <end position="150"/>
    </location>
</feature>
<keyword evidence="3" id="KW-1185">Reference proteome</keyword>
<evidence type="ECO:0000313" key="3">
    <source>
        <dbReference type="Proteomes" id="UP000664417"/>
    </source>
</evidence>
<evidence type="ECO:0008006" key="4">
    <source>
        <dbReference type="Google" id="ProtNLM"/>
    </source>
</evidence>
<keyword evidence="1" id="KW-1133">Transmembrane helix</keyword>
<accession>A0A8J7Q4F6</accession>
<feature type="transmembrane region" description="Helical" evidence="1">
    <location>
        <begin position="240"/>
        <end position="256"/>
    </location>
</feature>
<keyword evidence="1" id="KW-0472">Membrane</keyword>
<dbReference type="RefSeq" id="WP_207856866.1">
    <property type="nucleotide sequence ID" value="NZ_JAFREP010000003.1"/>
</dbReference>
<keyword evidence="1" id="KW-0812">Transmembrane</keyword>
<feature type="transmembrane region" description="Helical" evidence="1">
    <location>
        <begin position="162"/>
        <end position="179"/>
    </location>
</feature>
<evidence type="ECO:0000313" key="2">
    <source>
        <dbReference type="EMBL" id="MBO1317566.1"/>
    </source>
</evidence>
<feature type="transmembrane region" description="Helical" evidence="1">
    <location>
        <begin position="185"/>
        <end position="206"/>
    </location>
</feature>
<feature type="transmembrane region" description="Helical" evidence="1">
    <location>
        <begin position="45"/>
        <end position="66"/>
    </location>
</feature>
<feature type="transmembrane region" description="Helical" evidence="1">
    <location>
        <begin position="72"/>
        <end position="93"/>
    </location>
</feature>
<dbReference type="AlphaFoldDB" id="A0A8J7Q4F6"/>